<evidence type="ECO:0000256" key="2">
    <source>
        <dbReference type="ARBA" id="ARBA00009295"/>
    </source>
</evidence>
<dbReference type="InterPro" id="IPR015876">
    <property type="entry name" value="Acyl-CoA_DS"/>
</dbReference>
<reference evidence="15" key="1">
    <citation type="submission" date="2014-08" db="EMBL/GenBank/DDBJ databases">
        <authorList>
            <person name="Murali S."/>
            <person name="Richards S."/>
            <person name="Bandaranaike D."/>
            <person name="Bellair M."/>
            <person name="Blankenburg K."/>
            <person name="Chao H."/>
            <person name="Dinh H."/>
            <person name="Doddapaneni H."/>
            <person name="Dugan-Rocha S."/>
            <person name="Elkadiri S."/>
            <person name="Gnanaolivu R."/>
            <person name="Hughes D."/>
            <person name="Lee S."/>
            <person name="Li M."/>
            <person name="Ming W."/>
            <person name="Munidasa M."/>
            <person name="Muniz J."/>
            <person name="Nguyen L."/>
            <person name="Osuji N."/>
            <person name="Pu L.-L."/>
            <person name="Puazo M."/>
            <person name="Skinner E."/>
            <person name="Qu C."/>
            <person name="Quiroz J."/>
            <person name="Raj R."/>
            <person name="Weissenberger G."/>
            <person name="Xin Y."/>
            <person name="Zou X."/>
            <person name="Han Y."/>
            <person name="Worley K."/>
            <person name="Muzny D."/>
            <person name="Gibbs R."/>
        </authorList>
    </citation>
    <scope>NUCLEOTIDE SEQUENCE</scope>
    <source>
        <strain evidence="15">HAZT.00-mixed</strain>
        <tissue evidence="15">Whole organism</tissue>
    </source>
</reference>
<feature type="transmembrane region" description="Helical" evidence="13">
    <location>
        <begin position="58"/>
        <end position="76"/>
    </location>
</feature>
<dbReference type="GO" id="GO:0004768">
    <property type="term" value="F:stearoyl-CoA 9-desaturase activity"/>
    <property type="evidence" value="ECO:0007669"/>
    <property type="project" value="TreeGrafter"/>
</dbReference>
<keyword evidence="16" id="KW-1185">Reference proteome</keyword>
<feature type="transmembrane region" description="Helical" evidence="13">
    <location>
        <begin position="82"/>
        <end position="103"/>
    </location>
</feature>
<dbReference type="OrthoDB" id="10260134at2759"/>
<feature type="transmembrane region" description="Helical" evidence="13">
    <location>
        <begin position="201"/>
        <end position="223"/>
    </location>
</feature>
<dbReference type="PRINTS" id="PR00075">
    <property type="entry name" value="FACDDSATRASE"/>
</dbReference>
<keyword evidence="5" id="KW-0276">Fatty acid metabolism</keyword>
<dbReference type="RefSeq" id="XP_018007141.1">
    <property type="nucleotide sequence ID" value="XM_018151652.2"/>
</dbReference>
<evidence type="ECO:0000256" key="6">
    <source>
        <dbReference type="ARBA" id="ARBA00022989"/>
    </source>
</evidence>
<comment type="cofactor">
    <cofactor evidence="12">
        <name>Fe(2+)</name>
        <dbReference type="ChEBI" id="CHEBI:29033"/>
    </cofactor>
</comment>
<gene>
    <name evidence="17" type="primary">LOC108664955</name>
    <name evidence="15" type="ORF">HAZT_HAZT009542</name>
</gene>
<comment type="similarity">
    <text evidence="2 12">Belongs to the fatty acid desaturase type 1 family.</text>
</comment>
<keyword evidence="8" id="KW-0408">Iron</keyword>
<dbReference type="CDD" id="cd03505">
    <property type="entry name" value="Delta9-FADS-like"/>
    <property type="match status" value="1"/>
</dbReference>
<keyword evidence="9" id="KW-0443">Lipid metabolism</keyword>
<keyword evidence="4 12" id="KW-0812">Transmembrane</keyword>
<dbReference type="PANTHER" id="PTHR11351:SF31">
    <property type="entry name" value="DESATURASE 1, ISOFORM A-RELATED"/>
    <property type="match status" value="1"/>
</dbReference>
<evidence type="ECO:0000313" key="16">
    <source>
        <dbReference type="Proteomes" id="UP000694843"/>
    </source>
</evidence>
<name>A0A6A0GNH0_HYAAZ</name>
<dbReference type="OMA" id="AIFTAKW"/>
<dbReference type="EMBL" id="JQDR03017924">
    <property type="protein sequence ID" value="KAA0183288.1"/>
    <property type="molecule type" value="Genomic_DNA"/>
</dbReference>
<dbReference type="KEGG" id="hazt:108664955"/>
<dbReference type="Proteomes" id="UP000711488">
    <property type="component" value="Unassembled WGS sequence"/>
</dbReference>
<evidence type="ECO:0000256" key="4">
    <source>
        <dbReference type="ARBA" id="ARBA00022692"/>
    </source>
</evidence>
<evidence type="ECO:0000259" key="14">
    <source>
        <dbReference type="Pfam" id="PF00487"/>
    </source>
</evidence>
<reference evidence="15" key="2">
    <citation type="journal article" date="2018" name="Environ. Sci. Technol.">
        <title>The Toxicogenome of Hyalella azteca: A Model for Sediment Ecotoxicology and Evolutionary Toxicology.</title>
        <authorList>
            <person name="Poynton H.C."/>
            <person name="Hasenbein S."/>
            <person name="Benoit J.B."/>
            <person name="Sepulveda M.S."/>
            <person name="Poelchau M.F."/>
            <person name="Hughes D.S.T."/>
            <person name="Murali S.C."/>
            <person name="Chen S."/>
            <person name="Glastad K.M."/>
            <person name="Goodisman M.A.D."/>
            <person name="Werren J.H."/>
            <person name="Vineis J.H."/>
            <person name="Bowen J.L."/>
            <person name="Friedrich M."/>
            <person name="Jones J."/>
            <person name="Robertson H.M."/>
            <person name="Feyereisen R."/>
            <person name="Mechler-Hickson A."/>
            <person name="Mathers N."/>
            <person name="Lee C.E."/>
            <person name="Colbourne J.K."/>
            <person name="Biales A."/>
            <person name="Johnston J.S."/>
            <person name="Wellborn G.A."/>
            <person name="Rosendale A.J."/>
            <person name="Cridge A.G."/>
            <person name="Munoz-Torres M.C."/>
            <person name="Bain P.A."/>
            <person name="Manny A.R."/>
            <person name="Major K.M."/>
            <person name="Lambert F.N."/>
            <person name="Vulpe C.D."/>
            <person name="Tuck P."/>
            <person name="Blalock B.J."/>
            <person name="Lin Y.Y."/>
            <person name="Smith M.E."/>
            <person name="Ochoa-Acuna H."/>
            <person name="Chen M.M."/>
            <person name="Childers C.P."/>
            <person name="Qu J."/>
            <person name="Dugan S."/>
            <person name="Lee S.L."/>
            <person name="Chao H."/>
            <person name="Dinh H."/>
            <person name="Han Y."/>
            <person name="Doddapaneni H."/>
            <person name="Worley K.C."/>
            <person name="Muzny D.M."/>
            <person name="Gibbs R.A."/>
            <person name="Richards S."/>
        </authorList>
    </citation>
    <scope>NUCLEOTIDE SEQUENCE</scope>
    <source>
        <strain evidence="15">HAZT.00-mixed</strain>
        <tissue evidence="15">Whole organism</tissue>
    </source>
</reference>
<dbReference type="Pfam" id="PF00487">
    <property type="entry name" value="FA_desaturase"/>
    <property type="match status" value="1"/>
</dbReference>
<dbReference type="GO" id="GO:0005506">
    <property type="term" value="F:iron ion binding"/>
    <property type="evidence" value="ECO:0007669"/>
    <property type="project" value="TreeGrafter"/>
</dbReference>
<evidence type="ECO:0000256" key="13">
    <source>
        <dbReference type="SAM" id="Phobius"/>
    </source>
</evidence>
<feature type="transmembrane region" description="Helical" evidence="13">
    <location>
        <begin position="235"/>
        <end position="255"/>
    </location>
</feature>
<dbReference type="AlphaFoldDB" id="A0A6A0GNH0"/>
<reference evidence="15" key="3">
    <citation type="submission" date="2019-06" db="EMBL/GenBank/DDBJ databases">
        <authorList>
            <person name="Poynton C."/>
            <person name="Hasenbein S."/>
            <person name="Benoit J.B."/>
            <person name="Sepulveda M.S."/>
            <person name="Poelchau M.F."/>
            <person name="Murali S.C."/>
            <person name="Chen S."/>
            <person name="Glastad K.M."/>
            <person name="Werren J.H."/>
            <person name="Vineis J.H."/>
            <person name="Bowen J.L."/>
            <person name="Friedrich M."/>
            <person name="Jones J."/>
            <person name="Robertson H.M."/>
            <person name="Feyereisen R."/>
            <person name="Mechler-Hickson A."/>
            <person name="Mathers N."/>
            <person name="Lee C.E."/>
            <person name="Colbourne J.K."/>
            <person name="Biales A."/>
            <person name="Johnston J.S."/>
            <person name="Wellborn G.A."/>
            <person name="Rosendale A.J."/>
            <person name="Cridge A.G."/>
            <person name="Munoz-Torres M.C."/>
            <person name="Bain P.A."/>
            <person name="Manny A.R."/>
            <person name="Major K.M."/>
            <person name="Lambert F.N."/>
            <person name="Vulpe C.D."/>
            <person name="Tuck P."/>
            <person name="Blalock B.J."/>
            <person name="Lin Y.-Y."/>
            <person name="Smith M.E."/>
            <person name="Ochoa-Acuna H."/>
            <person name="Chen M.-J.M."/>
            <person name="Childers C.P."/>
            <person name="Qu J."/>
            <person name="Dugan S."/>
            <person name="Lee S.L."/>
            <person name="Chao H."/>
            <person name="Dinh H."/>
            <person name="Han Y."/>
            <person name="Doddapaneni H."/>
            <person name="Worley K.C."/>
            <person name="Muzny D.M."/>
            <person name="Gibbs R.A."/>
            <person name="Richards S."/>
        </authorList>
    </citation>
    <scope>NUCLEOTIDE SEQUENCE</scope>
    <source>
        <strain evidence="15">HAZT.00-mixed</strain>
        <tissue evidence="15">Whole organism</tissue>
    </source>
</reference>
<keyword evidence="3 12" id="KW-0444">Lipid biosynthesis</keyword>
<evidence type="ECO:0000256" key="12">
    <source>
        <dbReference type="RuleBase" id="RU000581"/>
    </source>
</evidence>
<dbReference type="GeneID" id="108664955"/>
<evidence type="ECO:0000256" key="7">
    <source>
        <dbReference type="ARBA" id="ARBA00023002"/>
    </source>
</evidence>
<organism evidence="15">
    <name type="scientific">Hyalella azteca</name>
    <name type="common">Amphipod</name>
    <dbReference type="NCBI Taxonomy" id="294128"/>
    <lineage>
        <taxon>Eukaryota</taxon>
        <taxon>Metazoa</taxon>
        <taxon>Ecdysozoa</taxon>
        <taxon>Arthropoda</taxon>
        <taxon>Crustacea</taxon>
        <taxon>Multicrustacea</taxon>
        <taxon>Malacostraca</taxon>
        <taxon>Eumalacostraca</taxon>
        <taxon>Peracarida</taxon>
        <taxon>Amphipoda</taxon>
        <taxon>Senticaudata</taxon>
        <taxon>Talitrida</taxon>
        <taxon>Talitroidea</taxon>
        <taxon>Hyalellidae</taxon>
        <taxon>Hyalella</taxon>
    </lineage>
</organism>
<evidence type="ECO:0000313" key="17">
    <source>
        <dbReference type="RefSeq" id="XP_018007141.1"/>
    </source>
</evidence>
<evidence type="ECO:0000256" key="1">
    <source>
        <dbReference type="ARBA" id="ARBA00004141"/>
    </source>
</evidence>
<dbReference type="GO" id="GO:0005789">
    <property type="term" value="C:endoplasmic reticulum membrane"/>
    <property type="evidence" value="ECO:0007669"/>
    <property type="project" value="TreeGrafter"/>
</dbReference>
<dbReference type="Proteomes" id="UP000694843">
    <property type="component" value="Unplaced"/>
</dbReference>
<dbReference type="GO" id="GO:0006636">
    <property type="term" value="P:unsaturated fatty acid biosynthetic process"/>
    <property type="evidence" value="ECO:0007669"/>
    <property type="project" value="TreeGrafter"/>
</dbReference>
<protein>
    <submittedName>
        <fullName evidence="17">Acyl-CoA Delta-9 desaturase-like</fullName>
    </submittedName>
</protein>
<evidence type="ECO:0000256" key="5">
    <source>
        <dbReference type="ARBA" id="ARBA00022832"/>
    </source>
</evidence>
<reference evidence="17" key="4">
    <citation type="submission" date="2025-04" db="UniProtKB">
        <authorList>
            <consortium name="RefSeq"/>
        </authorList>
    </citation>
    <scope>IDENTIFICATION</scope>
    <source>
        <tissue evidence="17">Whole organism</tissue>
    </source>
</reference>
<sequence>MPPNNTQMRERFIIADDDDFADEFHIHDLEERELKFRPKEIYKDLVNLDWSQVVWRNVILFTLLHVYFVYGIYLVLSGQTAWQTVCFSVVLYWFGGLGITMGCHRLWAHKSYKAVFPVRFVLMIMQTLAFQNSIYEWSRDHRVHHKFTETDADPHNAKRGFFFAHMGWLMTRKHPDVVRGGKTLDFSDLMEDPLVAFQHKYYLLLVLLCCFVGPTLIPVFLWNEHWLTALMVSGFMRYTFVLHFTWTVNSLAHYVGTKPYDKTMYATENPLVAYLAMGEGWHNYHHVFPYDYRASEFGGASTSNLTTGVIEFLSRFGFTYDLKAASDSLIQKRVLRTGDATKRRVMKNK</sequence>
<comment type="subcellular location">
    <subcellularLocation>
        <location evidence="1">Membrane</location>
        <topology evidence="1">Multi-pass membrane protein</topology>
    </subcellularLocation>
</comment>
<proteinExistence type="inferred from homology"/>
<evidence type="ECO:0000256" key="10">
    <source>
        <dbReference type="ARBA" id="ARBA00023136"/>
    </source>
</evidence>
<keyword evidence="7 12" id="KW-0560">Oxidoreductase</keyword>
<keyword evidence="11 12" id="KW-0275">Fatty acid biosynthesis</keyword>
<dbReference type="PANTHER" id="PTHR11351">
    <property type="entry name" value="ACYL-COA DESATURASE"/>
    <property type="match status" value="1"/>
</dbReference>
<evidence type="ECO:0000256" key="9">
    <source>
        <dbReference type="ARBA" id="ARBA00023098"/>
    </source>
</evidence>
<feature type="domain" description="Fatty acid desaturase" evidence="14">
    <location>
        <begin position="81"/>
        <end position="290"/>
    </location>
</feature>
<evidence type="ECO:0000256" key="11">
    <source>
        <dbReference type="ARBA" id="ARBA00023160"/>
    </source>
</evidence>
<accession>A0A6A0GNH0</accession>
<evidence type="ECO:0000313" key="15">
    <source>
        <dbReference type="EMBL" id="KAA0183288.1"/>
    </source>
</evidence>
<comment type="domain">
    <text evidence="12">The histidine box domains are involved in binding the catalytic metal ions.</text>
</comment>
<keyword evidence="6 13" id="KW-1133">Transmembrane helix</keyword>
<evidence type="ECO:0000256" key="3">
    <source>
        <dbReference type="ARBA" id="ARBA00022516"/>
    </source>
</evidence>
<dbReference type="InterPro" id="IPR005804">
    <property type="entry name" value="FA_desaturase_dom"/>
</dbReference>
<keyword evidence="10 13" id="KW-0472">Membrane</keyword>
<evidence type="ECO:0000256" key="8">
    <source>
        <dbReference type="ARBA" id="ARBA00023004"/>
    </source>
</evidence>